<feature type="compositionally biased region" description="Pro residues" evidence="1">
    <location>
        <begin position="44"/>
        <end position="55"/>
    </location>
</feature>
<organism evidence="2 3">
    <name type="scientific">Marssonina brunnea f. sp. multigermtubi (strain MB_m1)</name>
    <name type="common">Marssonina leaf spot fungus</name>
    <dbReference type="NCBI Taxonomy" id="1072389"/>
    <lineage>
        <taxon>Eukaryota</taxon>
        <taxon>Fungi</taxon>
        <taxon>Dikarya</taxon>
        <taxon>Ascomycota</taxon>
        <taxon>Pezizomycotina</taxon>
        <taxon>Leotiomycetes</taxon>
        <taxon>Helotiales</taxon>
        <taxon>Drepanopezizaceae</taxon>
        <taxon>Drepanopeziza</taxon>
    </lineage>
</organism>
<dbReference type="InParanoid" id="K1X5G2"/>
<feature type="region of interest" description="Disordered" evidence="1">
    <location>
        <begin position="42"/>
        <end position="114"/>
    </location>
</feature>
<dbReference type="AlphaFoldDB" id="K1X5G2"/>
<dbReference type="OrthoDB" id="4540227at2759"/>
<evidence type="ECO:0000256" key="1">
    <source>
        <dbReference type="SAM" id="MobiDB-lite"/>
    </source>
</evidence>
<evidence type="ECO:0008006" key="4">
    <source>
        <dbReference type="Google" id="ProtNLM"/>
    </source>
</evidence>
<dbReference type="Proteomes" id="UP000006753">
    <property type="component" value="Unassembled WGS sequence"/>
</dbReference>
<dbReference type="PANTHER" id="PTHR35392:SF3">
    <property type="entry name" value="ZN(2)-C6 FUNGAL-TYPE DOMAIN-CONTAINING PROTEIN"/>
    <property type="match status" value="1"/>
</dbReference>
<dbReference type="KEGG" id="mbe:MBM_01029"/>
<evidence type="ECO:0000313" key="3">
    <source>
        <dbReference type="Proteomes" id="UP000006753"/>
    </source>
</evidence>
<dbReference type="eggNOG" id="ENOG502S5SN">
    <property type="taxonomic scope" value="Eukaryota"/>
</dbReference>
<dbReference type="EMBL" id="JH921429">
    <property type="protein sequence ID" value="EKD20347.1"/>
    <property type="molecule type" value="Genomic_DNA"/>
</dbReference>
<name>K1X5G2_MARBU</name>
<evidence type="ECO:0000313" key="2">
    <source>
        <dbReference type="EMBL" id="EKD20347.1"/>
    </source>
</evidence>
<reference evidence="2 3" key="1">
    <citation type="journal article" date="2012" name="BMC Genomics">
        <title>Sequencing the genome of Marssonina brunnea reveals fungus-poplar co-evolution.</title>
        <authorList>
            <person name="Zhu S."/>
            <person name="Cao Y.-Z."/>
            <person name="Jiang C."/>
            <person name="Tan B.-Y."/>
            <person name="Wang Z."/>
            <person name="Feng S."/>
            <person name="Zhang L."/>
            <person name="Su X.-H."/>
            <person name="Brejova B."/>
            <person name="Vinar T."/>
            <person name="Xu M."/>
            <person name="Wang M.-X."/>
            <person name="Zhang S.-G."/>
            <person name="Huang M.-R."/>
            <person name="Wu R."/>
            <person name="Zhou Y."/>
        </authorList>
    </citation>
    <scope>NUCLEOTIDE SEQUENCE [LARGE SCALE GENOMIC DNA]</scope>
    <source>
        <strain evidence="2 3">MB_m1</strain>
    </source>
</reference>
<sequence length="547" mass="62575">MADFDQDDWALQQWFDNTTHISWAHFAPGSFEQAIFFNPTPVSAAPPPPAPPAPAPQIYYSSPDSFYSCPDHASEDPRPLPQPEPEPEPDPESECGLPLPLPLPLPKRLRHQSSEETILVRARKTRKLRAPHETAKVREKGACFLCQKKRKICQDGEDPEGSCKRCVNHPDSIAVTPGMLRPLCWRPNIGSTEVFRRDSGPSLDFAASLRGNSEDAGPGKQALWKHFATRRSGSDSARIVELSQYWTGNKLSIRLDRYQPMETDKQFYTWYEDGKERQFRTPAFGIANLGLATSAIEKFQAQNAEAYIEAHLRTATELTRKTFRTAQAHGSLPLVERALKLWVACRFIEEPWSIVGREKLDMVTDPNPACPYHDRVPVPPIVDLQIDLIVVNEILQPELKKILKMLKEKLESSEPWSDWFEIYLAYFILLHNVELTMAHDAWFVKRNNLKVPVVQRKYSNKSLIDTITQGATTLLTCFHYAHQGYAPFSEPQLECTQRFPEDQREYLRGTRPLLKMIRGDHVSDPAKELFWTSQLHRPDWRPVVLMC</sequence>
<keyword evidence="3" id="KW-1185">Reference proteome</keyword>
<accession>K1X5G2</accession>
<dbReference type="InterPro" id="IPR052973">
    <property type="entry name" value="Fungal_sec-metab_reg_TF"/>
</dbReference>
<protein>
    <recommendedName>
        <fullName evidence="4">Zn(2)-C6 fungal-type domain-containing protein</fullName>
    </recommendedName>
</protein>
<dbReference type="OMA" id="WLTIYLT"/>
<dbReference type="STRING" id="1072389.K1X5G2"/>
<gene>
    <name evidence="2" type="ORF">MBM_01029</name>
</gene>
<dbReference type="HOGENOM" id="CLU_542963_0_0_1"/>
<proteinExistence type="predicted"/>
<dbReference type="PANTHER" id="PTHR35392">
    <property type="entry name" value="ZN(II)2CYS6 TRANSCRIPTION FACTOR (EUROFUNG)-RELATED-RELATED"/>
    <property type="match status" value="1"/>
</dbReference>